<dbReference type="HOGENOM" id="CLU_081315_0_0_6"/>
<dbReference type="EMBL" id="CM001475">
    <property type="protein sequence ID" value="EIC31010.1"/>
    <property type="molecule type" value="Genomic_DNA"/>
</dbReference>
<sequence>MNDTMQQVEREVRETVESGVDIYERVRAITLKALTERTLDIDNIKNVMEAVLKGMSDGMSPHYDPAKRAFKQTTEALDDTLSKTAEASKLAIEEAAGNLDEFSSLDFRQAVDDLKNLEATFLDTLETVGRHGNETAAKIARDFLEHARRNGTAVGRQSRVVLENLDNLRVSGQHAVMAGASATTSALAKIAGGFLAGIAERLDPEKTRK</sequence>
<dbReference type="RefSeq" id="WP_005374036.1">
    <property type="nucleotide sequence ID" value="NZ_CM001475.1"/>
</dbReference>
<dbReference type="STRING" id="686340.Metal_3347"/>
<evidence type="ECO:0000313" key="1">
    <source>
        <dbReference type="EMBL" id="EIC31010.1"/>
    </source>
</evidence>
<evidence type="ECO:0000313" key="2">
    <source>
        <dbReference type="Proteomes" id="UP000005090"/>
    </source>
</evidence>
<dbReference type="eggNOG" id="ENOG5032UPR">
    <property type="taxonomic scope" value="Bacteria"/>
</dbReference>
<dbReference type="Proteomes" id="UP000005090">
    <property type="component" value="Chromosome"/>
</dbReference>
<dbReference type="AlphaFoldDB" id="H8GQ70"/>
<gene>
    <name evidence="1" type="ORF">Metal_3347</name>
</gene>
<keyword evidence="2" id="KW-1185">Reference proteome</keyword>
<protein>
    <submittedName>
        <fullName evidence="1">Uncharacterized protein</fullName>
    </submittedName>
</protein>
<name>H8GQ70_METAL</name>
<reference evidence="1 2" key="1">
    <citation type="journal article" date="2013" name="Genome Announc.">
        <title>Genome Sequence of the Obligate Gammaproteobacterial Methanotroph Methylomicrobium album Strain BG8.</title>
        <authorList>
            <person name="Kits K.D."/>
            <person name="Kalyuzhnaya M.G."/>
            <person name="Klotz M.G."/>
            <person name="Jetten M.S."/>
            <person name="Op den Camp H.J."/>
            <person name="Vuilleumier S."/>
            <person name="Bringel F."/>
            <person name="Dispirito A.A."/>
            <person name="Murrell J.C."/>
            <person name="Bruce D."/>
            <person name="Cheng J.F."/>
            <person name="Copeland A."/>
            <person name="Goodwin L."/>
            <person name="Hauser L."/>
            <person name="Lajus A."/>
            <person name="Land M.L."/>
            <person name="Lapidus A."/>
            <person name="Lucas S."/>
            <person name="Medigue C."/>
            <person name="Pitluck S."/>
            <person name="Woyke T."/>
            <person name="Zeytun A."/>
            <person name="Stein L.Y."/>
        </authorList>
    </citation>
    <scope>NUCLEOTIDE SEQUENCE [LARGE SCALE GENOMIC DNA]</scope>
    <source>
        <strain evidence="1 2">BG8</strain>
    </source>
</reference>
<organism evidence="1 2">
    <name type="scientific">Methylomicrobium album BG8</name>
    <dbReference type="NCBI Taxonomy" id="686340"/>
    <lineage>
        <taxon>Bacteria</taxon>
        <taxon>Pseudomonadati</taxon>
        <taxon>Pseudomonadota</taxon>
        <taxon>Gammaproteobacteria</taxon>
        <taxon>Methylococcales</taxon>
        <taxon>Methylococcaceae</taxon>
        <taxon>Methylomicrobium</taxon>
    </lineage>
</organism>
<proteinExistence type="predicted"/>
<dbReference type="Pfam" id="PF20572">
    <property type="entry name" value="DUF6781"/>
    <property type="match status" value="1"/>
</dbReference>
<dbReference type="InterPro" id="IPR046708">
    <property type="entry name" value="DUF6781"/>
</dbReference>
<accession>H8GQ70</accession>